<dbReference type="EMBL" id="MF594598">
    <property type="protein sequence ID" value="AVG72386.1"/>
    <property type="molecule type" value="Viral_cRNA"/>
</dbReference>
<reference evidence="7 8" key="1">
    <citation type="journal article" date="2018" name="Arch. Virol.">
        <title>Complete genome sequence of a novel avian paramyxovirus isolated from wild birds in South Korea.</title>
        <authorList>
            <person name="Jeong J."/>
            <person name="Kim Y."/>
            <person name="An I."/>
            <person name="Wang S.J."/>
            <person name="Kim Y."/>
            <person name="Lee H.J."/>
            <person name="Choi K.S."/>
            <person name="Im S.P."/>
            <person name="Min W."/>
            <person name="Oem J.K."/>
            <person name="Jheong W."/>
        </authorList>
    </citation>
    <scope>NUCLEOTIDE SEQUENCE [LARGE SCALE GENOMIC DNA]</scope>
    <source>
        <strain evidence="7">Cheonsu1510</strain>
    </source>
</reference>
<protein>
    <recommendedName>
        <fullName evidence="2">Matrix protein</fullName>
    </recommendedName>
</protein>
<dbReference type="InterPro" id="IPR042539">
    <property type="entry name" value="Matrix_C"/>
</dbReference>
<evidence type="ECO:0000313" key="7">
    <source>
        <dbReference type="EMBL" id="AVG72386.1"/>
    </source>
</evidence>
<name>A0A2L2FP70_9MONO</name>
<evidence type="ECO:0000259" key="6">
    <source>
        <dbReference type="Pfam" id="PF23765"/>
    </source>
</evidence>
<evidence type="ECO:0000256" key="3">
    <source>
        <dbReference type="ARBA" id="ARBA00022844"/>
    </source>
</evidence>
<dbReference type="InterPro" id="IPR042540">
    <property type="entry name" value="Matrix_N"/>
</dbReference>
<evidence type="ECO:0000256" key="1">
    <source>
        <dbReference type="ARBA" id="ARBA00004328"/>
    </source>
</evidence>
<sequence>MEASKTVNLFVDPSSSSSSLLAFPIVLEATGEGRKQIAPQYRIQRLDHWSDSNKDAIFLTTYGFIFGFPREQGDRGQLNAEIRPSLLSAAMLCLGSVPNAGDPVSIARACLALQVSCKKSATSEEKVVFTILQAPQILQSCKAVSQKFVAVGSNKCVKAPERLEGGMSFEYRVNFVSLTIVPRGDVYRVPRSVLSVGGPTLFSLALSVNIAVDIAPDNPLSRTLIKTESGFEANLFLHIGLLSTVDKRGKKVTFEKLEGKIRRMELAAGLSDLFGPSVILKAKGPRTKLLTPFFSSAGTACYPISQASPSVSKVLWSQSGYLQSVKIIIQSGTQKAVALTADHEVMSTKLDKQAKIQTFNPFKKN</sequence>
<proteinExistence type="predicted"/>
<feature type="domain" description="Matrix protein C-terminal Paramyxoviridae" evidence="6">
    <location>
        <begin position="187"/>
        <end position="345"/>
    </location>
</feature>
<dbReference type="RefSeq" id="YP_010796379.1">
    <property type="nucleotide sequence ID" value="NC_076003.1"/>
</dbReference>
<dbReference type="GO" id="GO:0019068">
    <property type="term" value="P:virion assembly"/>
    <property type="evidence" value="ECO:0007669"/>
    <property type="project" value="InterPro"/>
</dbReference>
<gene>
    <name evidence="7" type="primary">M</name>
</gene>
<dbReference type="GO" id="GO:0039660">
    <property type="term" value="F:structural constituent of virion"/>
    <property type="evidence" value="ECO:0007669"/>
    <property type="project" value="UniProtKB-KW"/>
</dbReference>
<evidence type="ECO:0000256" key="4">
    <source>
        <dbReference type="ARBA" id="ARBA00023311"/>
    </source>
</evidence>
<keyword evidence="8" id="KW-1185">Reference proteome</keyword>
<evidence type="ECO:0000259" key="5">
    <source>
        <dbReference type="Pfam" id="PF00661"/>
    </source>
</evidence>
<dbReference type="Proteomes" id="UP000501180">
    <property type="component" value="Segment"/>
</dbReference>
<keyword evidence="3" id="KW-0946">Virion</keyword>
<evidence type="ECO:0000256" key="2">
    <source>
        <dbReference type="ARBA" id="ARBA00017678"/>
    </source>
</evidence>
<dbReference type="KEGG" id="vg:80533847"/>
<dbReference type="Pfam" id="PF23765">
    <property type="entry name" value="Matrix_Paramyxo_C"/>
    <property type="match status" value="1"/>
</dbReference>
<dbReference type="Pfam" id="PF00661">
    <property type="entry name" value="Matrix_Paramyxo_N"/>
    <property type="match status" value="1"/>
</dbReference>
<dbReference type="InterPro" id="IPR055413">
    <property type="entry name" value="Matrix_Paramyxo_C"/>
</dbReference>
<dbReference type="Gene3D" id="2.70.20.60">
    <property type="entry name" value="Viral matrix protein, C-terminal domain"/>
    <property type="match status" value="1"/>
</dbReference>
<feature type="domain" description="Matrix protein N-terminal" evidence="5">
    <location>
        <begin position="12"/>
        <end position="182"/>
    </location>
</feature>
<evidence type="ECO:0000313" key="8">
    <source>
        <dbReference type="Proteomes" id="UP000501180"/>
    </source>
</evidence>
<dbReference type="InterPro" id="IPR000982">
    <property type="entry name" value="Matrix_Paramyxo_N"/>
</dbReference>
<accession>A0A2L2FP70</accession>
<dbReference type="Gene3D" id="2.70.20.50">
    <property type="entry name" value="Viral matrix protein, N-terminal domain"/>
    <property type="match status" value="1"/>
</dbReference>
<dbReference type="GeneID" id="80533847"/>
<comment type="subcellular location">
    <subcellularLocation>
        <location evidence="1">Virion</location>
    </subcellularLocation>
</comment>
<keyword evidence="4" id="KW-0468">Viral matrix protein</keyword>
<organism evidence="7 8">
    <name type="scientific">Avian paramyxovirus 17</name>
    <dbReference type="NCBI Taxonomy" id="2094282"/>
    <lineage>
        <taxon>Viruses</taxon>
        <taxon>Riboviria</taxon>
        <taxon>Orthornavirae</taxon>
        <taxon>Negarnaviricota</taxon>
        <taxon>Haploviricotina</taxon>
        <taxon>Monjiviricetes</taxon>
        <taxon>Mononegavirales</taxon>
        <taxon>Paramyxoviridae</taxon>
        <taxon>Avulavirinae</taxon>
        <taxon>Orthoavulavirus</taxon>
        <taxon>Orthoavulavirus koreaense</taxon>
    </lineage>
</organism>
<dbReference type="GO" id="GO:0044423">
    <property type="term" value="C:virion component"/>
    <property type="evidence" value="ECO:0007669"/>
    <property type="project" value="UniProtKB-KW"/>
</dbReference>